<feature type="compositionally biased region" description="Basic and acidic residues" evidence="1">
    <location>
        <begin position="248"/>
        <end position="259"/>
    </location>
</feature>
<evidence type="ECO:0000313" key="2">
    <source>
        <dbReference type="EMBL" id="KAK7732696.1"/>
    </source>
</evidence>
<comment type="caution">
    <text evidence="2">The sequence shown here is derived from an EMBL/GenBank/DDBJ whole genome shotgun (WGS) entry which is preliminary data.</text>
</comment>
<feature type="region of interest" description="Disordered" evidence="1">
    <location>
        <begin position="655"/>
        <end position="733"/>
    </location>
</feature>
<evidence type="ECO:0000256" key="1">
    <source>
        <dbReference type="SAM" id="MobiDB-lite"/>
    </source>
</evidence>
<reference evidence="2 3" key="1">
    <citation type="submission" date="2024-02" db="EMBL/GenBank/DDBJ databases">
        <title>De novo assembly and annotation of 12 fungi associated with fruit tree decline syndrome in Ontario, Canada.</title>
        <authorList>
            <person name="Sulman M."/>
            <person name="Ellouze W."/>
            <person name="Ilyukhin E."/>
        </authorList>
    </citation>
    <scope>NUCLEOTIDE SEQUENCE [LARGE SCALE GENOMIC DNA]</scope>
    <source>
        <strain evidence="2 3">M169</strain>
    </source>
</reference>
<feature type="region of interest" description="Disordered" evidence="1">
    <location>
        <begin position="199"/>
        <end position="264"/>
    </location>
</feature>
<feature type="compositionally biased region" description="Polar residues" evidence="1">
    <location>
        <begin position="427"/>
        <end position="440"/>
    </location>
</feature>
<feature type="compositionally biased region" description="Polar residues" evidence="1">
    <location>
        <begin position="399"/>
        <end position="412"/>
    </location>
</feature>
<accession>A0ABR1PCN4</accession>
<proteinExistence type="predicted"/>
<organism evidence="2 3">
    <name type="scientific">Diaporthe eres</name>
    <name type="common">Phomopsis oblonga</name>
    <dbReference type="NCBI Taxonomy" id="83184"/>
    <lineage>
        <taxon>Eukaryota</taxon>
        <taxon>Fungi</taxon>
        <taxon>Dikarya</taxon>
        <taxon>Ascomycota</taxon>
        <taxon>Pezizomycotina</taxon>
        <taxon>Sordariomycetes</taxon>
        <taxon>Sordariomycetidae</taxon>
        <taxon>Diaporthales</taxon>
        <taxon>Diaporthaceae</taxon>
        <taxon>Diaporthe</taxon>
        <taxon>Diaporthe eres species complex</taxon>
    </lineage>
</organism>
<feature type="compositionally biased region" description="Polar residues" evidence="1">
    <location>
        <begin position="224"/>
        <end position="239"/>
    </location>
</feature>
<feature type="compositionally biased region" description="Basic and acidic residues" evidence="1">
    <location>
        <begin position="413"/>
        <end position="423"/>
    </location>
</feature>
<protein>
    <submittedName>
        <fullName evidence="2">Uncharacterized protein</fullName>
    </submittedName>
</protein>
<name>A0ABR1PCN4_DIAER</name>
<gene>
    <name evidence="2" type="ORF">SLS63_004951</name>
</gene>
<keyword evidence="3" id="KW-1185">Reference proteome</keyword>
<feature type="compositionally biased region" description="Basic residues" evidence="1">
    <location>
        <begin position="709"/>
        <end position="721"/>
    </location>
</feature>
<feature type="region of interest" description="Disordered" evidence="1">
    <location>
        <begin position="397"/>
        <end position="443"/>
    </location>
</feature>
<dbReference type="EMBL" id="JAKNSF020000019">
    <property type="protein sequence ID" value="KAK7732696.1"/>
    <property type="molecule type" value="Genomic_DNA"/>
</dbReference>
<dbReference type="Proteomes" id="UP001430848">
    <property type="component" value="Unassembled WGS sequence"/>
</dbReference>
<sequence length="733" mass="81706">MPQSEDFRDRATAVSHHDMLQEVEGVKLATIVNGKGRVTQIPWCQRAHRVMYMFMAWYELTPDNIKKLTCFDGQGRQVQVMELLARALNLWFPLDPWFRDYVWPKVTSSLLEKFKTLDRRGVIVVYRDAAGRKLAYWPAGTRSWALPAWDGSFGRPVPPGIRAQFDRVVEGHPVPIITTAAQPAALSTTEPNYHIAEPATSTASDGLRSPPQDAQYPSMRQRLGSASDSGTVSSWQPSEASAWPPARDVPHGQAHDIEHPTPAPPGTFDIDDLAAQVIQKLNLGGGHDGPSPRPTIFDVRTAIISHMDDQQHGNVNGRRTSNQARGGQRIGDEYLDETLNVNITSPLPNSQGLGGQRASDVYGDDHRHIAMSSRHMNDQVAGSQRTRDRYTDEPRLFNANISNANNQGAGNQRTRDGYTDEPRLFNANISSTNNQGAGNQRTRDGYTDEPLHFNTNISNASQGARNQRTRDGYMNESRRSNNISNANNQGMGSQHMAEGYINESRHFNNVSDANNHSVGSQCMAEGYMNEFRHPNNISNANYQSMRSQHMAEGYMNESRHFNNVSDANNHSVGSQCMAEGYMNESRHFNTNIPNANRGAGGQRPIYEYLSGPRHANVDDRRMSVVSEHRHLVMNNHRADSQGTRSRLVGDEYVNLEDQPARPASPPRTPRQPGNLSPAQPNRAGVARTAAQPESQPGQQDSQGGGRSAAAKRRQRRQRQKLRQNEDQEMEDVF</sequence>
<evidence type="ECO:0000313" key="3">
    <source>
        <dbReference type="Proteomes" id="UP001430848"/>
    </source>
</evidence>